<feature type="repeat" description="TPR" evidence="3">
    <location>
        <begin position="25"/>
        <end position="58"/>
    </location>
</feature>
<dbReference type="SMART" id="SM00028">
    <property type="entry name" value="TPR"/>
    <property type="match status" value="3"/>
</dbReference>
<evidence type="ECO:0000256" key="1">
    <source>
        <dbReference type="ARBA" id="ARBA00022737"/>
    </source>
</evidence>
<dbReference type="PROSITE" id="PS50005">
    <property type="entry name" value="TPR"/>
    <property type="match status" value="1"/>
</dbReference>
<dbReference type="InterPro" id="IPR039226">
    <property type="entry name" value="Ski3/TTC37"/>
</dbReference>
<dbReference type="InterPro" id="IPR011990">
    <property type="entry name" value="TPR-like_helical_dom_sf"/>
</dbReference>
<keyword evidence="2 3" id="KW-0802">TPR repeat</keyword>
<dbReference type="SUPFAM" id="SSF48452">
    <property type="entry name" value="TPR-like"/>
    <property type="match status" value="1"/>
</dbReference>
<dbReference type="WBParaSite" id="ALUE_0001994401-mRNA-1">
    <property type="protein sequence ID" value="ALUE_0001994401-mRNA-1"/>
    <property type="gene ID" value="ALUE_0001994401"/>
</dbReference>
<organism evidence="4 5">
    <name type="scientific">Ascaris lumbricoides</name>
    <name type="common">Giant roundworm</name>
    <dbReference type="NCBI Taxonomy" id="6252"/>
    <lineage>
        <taxon>Eukaryota</taxon>
        <taxon>Metazoa</taxon>
        <taxon>Ecdysozoa</taxon>
        <taxon>Nematoda</taxon>
        <taxon>Chromadorea</taxon>
        <taxon>Rhabditida</taxon>
        <taxon>Spirurina</taxon>
        <taxon>Ascaridomorpha</taxon>
        <taxon>Ascaridoidea</taxon>
        <taxon>Ascarididae</taxon>
        <taxon>Ascaris</taxon>
    </lineage>
</organism>
<dbReference type="PANTHER" id="PTHR15704:SF7">
    <property type="entry name" value="SUPERKILLER COMPLEX PROTEIN 3"/>
    <property type="match status" value="1"/>
</dbReference>
<dbReference type="Gene3D" id="1.25.40.10">
    <property type="entry name" value="Tetratricopeptide repeat domain"/>
    <property type="match status" value="2"/>
</dbReference>
<evidence type="ECO:0000256" key="2">
    <source>
        <dbReference type="ARBA" id="ARBA00022803"/>
    </source>
</evidence>
<protein>
    <submittedName>
        <fullName evidence="5">TPR_REGION domain-containing protein</fullName>
    </submittedName>
</protein>
<evidence type="ECO:0000313" key="4">
    <source>
        <dbReference type="Proteomes" id="UP000036681"/>
    </source>
</evidence>
<proteinExistence type="predicted"/>
<dbReference type="AlphaFoldDB" id="A0A0M3IMG6"/>
<dbReference type="PROSITE" id="PS50293">
    <property type="entry name" value="TPR_REGION"/>
    <property type="match status" value="1"/>
</dbReference>
<name>A0A0M3IMG6_ASCLU</name>
<evidence type="ECO:0000256" key="3">
    <source>
        <dbReference type="PROSITE-ProRule" id="PRU00339"/>
    </source>
</evidence>
<dbReference type="GO" id="GO:0006401">
    <property type="term" value="P:RNA catabolic process"/>
    <property type="evidence" value="ECO:0007669"/>
    <property type="project" value="InterPro"/>
</dbReference>
<dbReference type="Proteomes" id="UP000036681">
    <property type="component" value="Unplaced"/>
</dbReference>
<keyword evidence="1" id="KW-0677">Repeat</keyword>
<evidence type="ECO:0000313" key="5">
    <source>
        <dbReference type="WBParaSite" id="ALUE_0001994401-mRNA-1"/>
    </source>
</evidence>
<keyword evidence="4" id="KW-1185">Reference proteome</keyword>
<accession>A0A0M3IMG6</accession>
<dbReference type="Pfam" id="PF07719">
    <property type="entry name" value="TPR_2"/>
    <property type="match status" value="1"/>
</dbReference>
<dbReference type="PANTHER" id="PTHR15704">
    <property type="entry name" value="SUPERKILLER 3 PROTEIN-RELATED"/>
    <property type="match status" value="1"/>
</dbReference>
<sequence>MIYIWQVDEAVEDLQVVLRLARDDAVLLFALGIAYGKRGNFESAIKTLKLVLELNPENTNARVQLTQMYRICGQFDDAMEQCKLLYESADAPKCLLMLHADVLLHMARRESSPSKCVALINDLFALLNTTSQPINYSVASLKMIGDSLMFAATFGEQTFTRIVFPSQWPITSQADALRIAADAYFAVTKLRPSAESWNDVGLAFLRRSRLCGDTRMAKRAMMGFQHALSMDSCKQARSTLWTNMAQAVLLAGSPLSSLHCIKAALLLNANNALAWSFLALLFFTFKKYESSQHAIDMAMKEDAKLAETWCLQALLKEREGYSSVADLFGQSISLKPTSLAIERFSFHTMRMLHNGVPVKGTNMFDFDAVNDAVQMGRVDDQLIFFVALLAEQMGCFALASTWIDQCSSFPGNHLVHQQRITIQNVPFKSNRLTPTGEMTKMIRHMCAQHPLVILYPPDSTVDEDDEFAYDALIKGDIPSPCRGNYTQPGSFGSRVDFAENNLLFVHRMEVAGS</sequence>
<reference evidence="5" key="1">
    <citation type="submission" date="2017-02" db="UniProtKB">
        <authorList>
            <consortium name="WormBaseParasite"/>
        </authorList>
    </citation>
    <scope>IDENTIFICATION</scope>
</reference>
<dbReference type="GO" id="GO:0055087">
    <property type="term" value="C:Ski complex"/>
    <property type="evidence" value="ECO:0007669"/>
    <property type="project" value="InterPro"/>
</dbReference>
<dbReference type="InterPro" id="IPR019734">
    <property type="entry name" value="TPR_rpt"/>
</dbReference>
<dbReference type="InterPro" id="IPR013105">
    <property type="entry name" value="TPR_2"/>
</dbReference>